<dbReference type="Gene3D" id="2.160.20.10">
    <property type="entry name" value="Single-stranded right-handed beta-helix, Pectin lyase-like"/>
    <property type="match status" value="1"/>
</dbReference>
<dbReference type="InterPro" id="IPR012334">
    <property type="entry name" value="Pectin_lyas_fold"/>
</dbReference>
<gene>
    <name evidence="1" type="ORF">A0O34_15115</name>
</gene>
<evidence type="ECO:0000313" key="1">
    <source>
        <dbReference type="EMBL" id="ANF51753.1"/>
    </source>
</evidence>
<dbReference type="KEGG" id="chh:A0O34_15115"/>
<proteinExistence type="predicted"/>
<protein>
    <submittedName>
        <fullName evidence="1">Uncharacterized protein</fullName>
    </submittedName>
</protein>
<name>A0A172XXL5_9FLAO</name>
<dbReference type="STRING" id="1685010.A0O34_15115"/>
<dbReference type="RefSeq" id="WP_066756199.1">
    <property type="nucleotide sequence ID" value="NZ_CP015199.1"/>
</dbReference>
<dbReference type="SUPFAM" id="SSF51126">
    <property type="entry name" value="Pectin lyase-like"/>
    <property type="match status" value="1"/>
</dbReference>
<dbReference type="InterPro" id="IPR011050">
    <property type="entry name" value="Pectin_lyase_fold/virulence"/>
</dbReference>
<evidence type="ECO:0000313" key="2">
    <source>
        <dbReference type="Proteomes" id="UP000077824"/>
    </source>
</evidence>
<reference evidence="1 2" key="1">
    <citation type="submission" date="2016-04" db="EMBL/GenBank/DDBJ databases">
        <title>Complete Genome Sequence of Chryseobacterium sp. IHBB 10212.</title>
        <authorList>
            <person name="Pal M."/>
            <person name="Swarnkar M.K."/>
            <person name="Kaushal K."/>
            <person name="Chhibber S."/>
            <person name="Singh A.K."/>
            <person name="Gulati A."/>
        </authorList>
    </citation>
    <scope>NUCLEOTIDE SEQUENCE [LARGE SCALE GENOMIC DNA]</scope>
    <source>
        <strain evidence="1 2">IHBB 10212</strain>
    </source>
</reference>
<sequence>MTKQEILDAIQDQITTNGLQEITGQILNMILTSIATIIPDDAMLTSSFGGIVTPASVIVVTPGQQKWVFANPGTYPNYGGFTFVANKINILSYDGAEWQRLEIDIDNLGLALTFDPSNNTEPISAKLVADRYDKIITALDSFFVKDKKRYYATDTSLGWSINALKNDNTKVSTGLLFLTALNIPTIGREKMYIKLVRFSTLEQYLDEYSSMLGVKANGDVEVLLIGKLNSLPKEFEEFTIDISSYTSISICYDLVNENTPDLYRPTIELYSTNNEKDSVKAYIDNKALEDQPDSVYSNKIKDVVINIDNLTGVNDDAKIDKAIAMVENVGGGQIYFPSRQINISKAILIPSNTRFILDNCQIQMINNIHDNIFRSKGLKINPAQPNGLQTEADWAENFEILGIGMPTMRQSIVPLHVGDAYGWRGCSILLVKSRNYKISNIKIIESHMWSISNEYCENGYFENLEFQNTLYANADGLNFRNGCKNMYAKKLRGVTNDNAVATTVLDSTIPVNPNAGYSYQALGWSYGDYHGAENIIVEDVQVKALYGVGLIISTSNIVKNITYKDFVSSVVSANDWDNVAVCGNSYRSFVYGTSYVDGNVHNINIINSTTSIHQYSLGIYGGKIEKIYTSIITNSNLSGLGAIKNDTTTVIN</sequence>
<dbReference type="AlphaFoldDB" id="A0A172XXL5"/>
<accession>A0A172XXL5</accession>
<dbReference type="Proteomes" id="UP000077824">
    <property type="component" value="Chromosome"/>
</dbReference>
<organism evidence="1 2">
    <name type="scientific">Chryseobacterium glaciei</name>
    <dbReference type="NCBI Taxonomy" id="1685010"/>
    <lineage>
        <taxon>Bacteria</taxon>
        <taxon>Pseudomonadati</taxon>
        <taxon>Bacteroidota</taxon>
        <taxon>Flavobacteriia</taxon>
        <taxon>Flavobacteriales</taxon>
        <taxon>Weeksellaceae</taxon>
        <taxon>Chryseobacterium group</taxon>
        <taxon>Chryseobacterium</taxon>
    </lineage>
</organism>
<keyword evidence="2" id="KW-1185">Reference proteome</keyword>
<dbReference type="EMBL" id="CP015199">
    <property type="protein sequence ID" value="ANF51753.1"/>
    <property type="molecule type" value="Genomic_DNA"/>
</dbReference>
<dbReference type="OrthoDB" id="1091634at2"/>